<dbReference type="PANTHER" id="PTHR20857">
    <property type="entry name" value="THIAMINE-PHOSPHATE PYROPHOSPHORYLASE"/>
    <property type="match status" value="1"/>
</dbReference>
<keyword evidence="5" id="KW-1185">Reference proteome</keyword>
<comment type="pathway">
    <text evidence="1">Cofactor biosynthesis; thiamine diphosphate biosynthesis.</text>
</comment>
<dbReference type="RefSeq" id="WP_380897879.1">
    <property type="nucleotide sequence ID" value="NZ_JBHTKY010000025.1"/>
</dbReference>
<evidence type="ECO:0000256" key="1">
    <source>
        <dbReference type="ARBA" id="ARBA00004948"/>
    </source>
</evidence>
<dbReference type="InterPro" id="IPR036206">
    <property type="entry name" value="ThiamineP_synth_sf"/>
</dbReference>
<dbReference type="Gene3D" id="3.20.20.70">
    <property type="entry name" value="Aldolase class I"/>
    <property type="match status" value="1"/>
</dbReference>
<evidence type="ECO:0000313" key="4">
    <source>
        <dbReference type="EMBL" id="MFD1166892.1"/>
    </source>
</evidence>
<dbReference type="Proteomes" id="UP001597205">
    <property type="component" value="Unassembled WGS sequence"/>
</dbReference>
<protein>
    <submittedName>
        <fullName evidence="4">Thiamine phosphate synthase</fullName>
    </submittedName>
</protein>
<evidence type="ECO:0000256" key="2">
    <source>
        <dbReference type="ARBA" id="ARBA00022977"/>
    </source>
</evidence>
<sequence length="204" mass="23435">MIIVISPLSIISNEINHVNEMFENGMDLFHFRKYGLQDETVLEYLNKVNPIDRMKIVLHSHKHLSHELGINRLHFNTEDRISLHPDLIAIGQQLSTSTHSIDEFNALNQTWTYAFLSPTFKSISKPGYGKLKTVLKDIKFRNNQEMKLIGLGGINYQNMDQVLQNGADGIALMGAIWNQNKPAAYIKACKQKERIWNEIENEQS</sequence>
<dbReference type="PANTHER" id="PTHR20857:SF15">
    <property type="entry name" value="THIAMINE-PHOSPHATE SYNTHASE"/>
    <property type="match status" value="1"/>
</dbReference>
<dbReference type="Pfam" id="PF02581">
    <property type="entry name" value="TMP-TENI"/>
    <property type="match status" value="1"/>
</dbReference>
<evidence type="ECO:0000259" key="3">
    <source>
        <dbReference type="Pfam" id="PF02581"/>
    </source>
</evidence>
<dbReference type="SUPFAM" id="SSF51391">
    <property type="entry name" value="Thiamin phosphate synthase"/>
    <property type="match status" value="1"/>
</dbReference>
<feature type="domain" description="Thiamine phosphate synthase/TenI" evidence="3">
    <location>
        <begin position="12"/>
        <end position="176"/>
    </location>
</feature>
<organism evidence="4 5">
    <name type="scientific">Sphingobacterium daejeonense</name>
    <dbReference type="NCBI Taxonomy" id="371142"/>
    <lineage>
        <taxon>Bacteria</taxon>
        <taxon>Pseudomonadati</taxon>
        <taxon>Bacteroidota</taxon>
        <taxon>Sphingobacteriia</taxon>
        <taxon>Sphingobacteriales</taxon>
        <taxon>Sphingobacteriaceae</taxon>
        <taxon>Sphingobacterium</taxon>
    </lineage>
</organism>
<evidence type="ECO:0000313" key="5">
    <source>
        <dbReference type="Proteomes" id="UP001597205"/>
    </source>
</evidence>
<dbReference type="InterPro" id="IPR022998">
    <property type="entry name" value="ThiamineP_synth_TenI"/>
</dbReference>
<dbReference type="EMBL" id="JBHTKY010000025">
    <property type="protein sequence ID" value="MFD1166892.1"/>
    <property type="molecule type" value="Genomic_DNA"/>
</dbReference>
<keyword evidence="2" id="KW-0784">Thiamine biosynthesis</keyword>
<dbReference type="InterPro" id="IPR013785">
    <property type="entry name" value="Aldolase_TIM"/>
</dbReference>
<gene>
    <name evidence="4" type="ORF">ACFQ2C_14885</name>
</gene>
<accession>A0ABW3RPM4</accession>
<proteinExistence type="predicted"/>
<dbReference type="CDD" id="cd00564">
    <property type="entry name" value="TMP_TenI"/>
    <property type="match status" value="1"/>
</dbReference>
<comment type="caution">
    <text evidence="4">The sequence shown here is derived from an EMBL/GenBank/DDBJ whole genome shotgun (WGS) entry which is preliminary data.</text>
</comment>
<name>A0ABW3RPM4_9SPHI</name>
<reference evidence="5" key="1">
    <citation type="journal article" date="2019" name="Int. J. Syst. Evol. Microbiol.">
        <title>The Global Catalogue of Microorganisms (GCM) 10K type strain sequencing project: providing services to taxonomists for standard genome sequencing and annotation.</title>
        <authorList>
            <consortium name="The Broad Institute Genomics Platform"/>
            <consortium name="The Broad Institute Genome Sequencing Center for Infectious Disease"/>
            <person name="Wu L."/>
            <person name="Ma J."/>
        </authorList>
    </citation>
    <scope>NUCLEOTIDE SEQUENCE [LARGE SCALE GENOMIC DNA]</scope>
    <source>
        <strain evidence="5">CCUG 52468</strain>
    </source>
</reference>